<proteinExistence type="inferred from homology"/>
<dbReference type="Gene3D" id="3.40.50.300">
    <property type="entry name" value="P-loop containing nucleotide triphosphate hydrolases"/>
    <property type="match status" value="1"/>
</dbReference>
<dbReference type="Pfam" id="PF13671">
    <property type="entry name" value="AAA_33"/>
    <property type="match status" value="1"/>
</dbReference>
<dbReference type="Pfam" id="PF07993">
    <property type="entry name" value="NAD_binding_4"/>
    <property type="match status" value="1"/>
</dbReference>
<dbReference type="GO" id="GO:0044550">
    <property type="term" value="P:secondary metabolite biosynthetic process"/>
    <property type="evidence" value="ECO:0007669"/>
    <property type="project" value="UniProtKB-ARBA"/>
</dbReference>
<dbReference type="Pfam" id="PF00550">
    <property type="entry name" value="PP-binding"/>
    <property type="match status" value="1"/>
</dbReference>
<comment type="caution">
    <text evidence="13">The sequence shown here is derived from an EMBL/GenBank/DDBJ whole genome shotgun (WGS) entry which is preliminary data.</text>
</comment>
<dbReference type="AlphaFoldDB" id="A0A9W9FY20"/>
<dbReference type="PANTHER" id="PTHR43439:SF2">
    <property type="entry name" value="ENZYME, PUTATIVE (JCVI)-RELATED"/>
    <property type="match status" value="1"/>
</dbReference>
<comment type="catalytic activity">
    <reaction evidence="11">
        <text>D-gluconate + ATP = 6-phospho-D-gluconate + ADP + H(+)</text>
        <dbReference type="Rhea" id="RHEA:19433"/>
        <dbReference type="ChEBI" id="CHEBI:15378"/>
        <dbReference type="ChEBI" id="CHEBI:18391"/>
        <dbReference type="ChEBI" id="CHEBI:30616"/>
        <dbReference type="ChEBI" id="CHEBI:58759"/>
        <dbReference type="ChEBI" id="CHEBI:456216"/>
        <dbReference type="EC" id="2.7.1.12"/>
    </reaction>
</comment>
<dbReference type="GO" id="GO:0046316">
    <property type="term" value="F:gluconokinase activity"/>
    <property type="evidence" value="ECO:0007669"/>
    <property type="project" value="UniProtKB-EC"/>
</dbReference>
<dbReference type="GO" id="GO:0005975">
    <property type="term" value="P:carbohydrate metabolic process"/>
    <property type="evidence" value="ECO:0007669"/>
    <property type="project" value="InterPro"/>
</dbReference>
<keyword evidence="7" id="KW-0547">Nucleotide-binding</keyword>
<keyword evidence="14" id="KW-1185">Reference proteome</keyword>
<evidence type="ECO:0000256" key="1">
    <source>
        <dbReference type="ARBA" id="ARBA00004875"/>
    </source>
</evidence>
<dbReference type="SMART" id="SM00823">
    <property type="entry name" value="PKS_PP"/>
    <property type="match status" value="1"/>
</dbReference>
<dbReference type="NCBIfam" id="TIGR01313">
    <property type="entry name" value="therm_gnt_kin"/>
    <property type="match status" value="1"/>
</dbReference>
<evidence type="ECO:0000256" key="8">
    <source>
        <dbReference type="ARBA" id="ARBA00022777"/>
    </source>
</evidence>
<evidence type="ECO:0000256" key="2">
    <source>
        <dbReference type="ARBA" id="ARBA00008420"/>
    </source>
</evidence>
<comment type="similarity">
    <text evidence="2">Belongs to the gluconokinase GntK/GntV family.</text>
</comment>
<dbReference type="Gene3D" id="3.40.50.12780">
    <property type="entry name" value="N-terminal domain of ligase-like"/>
    <property type="match status" value="1"/>
</dbReference>
<evidence type="ECO:0000313" key="13">
    <source>
        <dbReference type="EMBL" id="KAJ5107632.1"/>
    </source>
</evidence>
<protein>
    <recommendedName>
        <fullName evidence="3">gluconokinase</fullName>
        <ecNumber evidence="3">2.7.1.12</ecNumber>
    </recommendedName>
    <alternativeName>
        <fullName evidence="10">Gluconate kinase</fullName>
    </alternativeName>
</protein>
<dbReference type="Gene3D" id="1.10.1200.10">
    <property type="entry name" value="ACP-like"/>
    <property type="match status" value="1"/>
</dbReference>
<dbReference type="PROSITE" id="PS00455">
    <property type="entry name" value="AMP_BINDING"/>
    <property type="match status" value="1"/>
</dbReference>
<dbReference type="OrthoDB" id="429813at2759"/>
<dbReference type="SUPFAM" id="SSF51735">
    <property type="entry name" value="NAD(P)-binding Rossmann-fold domains"/>
    <property type="match status" value="1"/>
</dbReference>
<sequence>MAASVLSTPLPAVSSHSTSSLAELVKTTTQEKLYTINDLVRTRAKGPTAHDSIVAYPSSGTDYVYYSPYQLDTLVEAAAVHYAKVIPQRFTSADPVQVVGLLGPSDFEYLITLAAISRLGHTVLLLSTRIAQDAYTSLMQTTRASFLITYPSFNAMGVNVTKRSGATQIPVISPLDLNSSTVCDTHLPAANLDGPTENQHVCWVIHSSGSTGLPKPIYQSHSGALKNYANNFGLKGFITLPLFHAHGISCLFRAVHSKKLIYMYNASLPLTATALLATLKEHTDIQILYAVPYALKLLSESEEGLRCMAPLELVMFGGSSCPKPIGDVLVQNGVRLVSHYGTTETGQLMTSFRDRSDLDWDYVRPGPALLPYVRWEEQPGMPGVYELCILEGWPSKVASNRPDNSYATKDLFEKHPITPNAWRYYARLDDTLVLENGEKANPLTIEGVARKNPNVGEAIAFGSGKSRLGLFVVPSEKCSFKTNEELVDTIFPDIGNCNAESPAYAYISRDMVFVLPRDAEYRKTDKGTVIRSAFYKDFADKINEIYDAPDGEGDLDLEGADLIKFIRGSLLEIASAIEPSILQEVTDVFSLGIDSLQSIRLRSSIMKTLNLNGKKLSQNFVFENPSIQSMADAITHLRIGQEPKKQAPVEERMERLIEKYSSDFKAHIPVPRDTDGQYVVLTGATGSLGAHIASQLARSDNVRKIYCFVRAKSLISARRRVAESLRARSVSFNLSPASERKIVALPADLSNPANFGLEEETFAHIKKTVTNVIHCAWSVNFNWALESFEQSCIAATRNLLDLCLSAESPRPAFFSFCSSVSTVARTPGVWVPESLPESLGYAQGMGYAQSKLVTENIVNRAAKQTGMTARVLRSGQIVADTVHGIWNATEAIPMVFQTAKTIKALPQLDDVLSWTPVDVMASSIIELSFSTDAAEVMNVTNPTLSHWTQQLLPLLHEAGLEFEVLPKRAWLQRLKDSNQDPEVNPPIKLLEFFASKYDNDTAGRVLLYDTKLAKAASPSLANAGSLSTNFTSRFVKYFQTQCWSKTDSPVTPRDIFFLIGPCGCGKSTAAQALQQQHQIPTIEGDDFHSPAARQKMANNIPLEDSDRCDWLAHIRGAVMERLQNTKSPAVAVTCSALRTTYRDELRRLSQLFDFPVTVTFFLLATQDREQLKGRMTVRSAQEQHYMKSFMVDSQLDLLEAPTDEPDVIVIDSSQAKEKMINDVVENVMNFLN</sequence>
<dbReference type="CDD" id="cd02021">
    <property type="entry name" value="GntK"/>
    <property type="match status" value="1"/>
</dbReference>
<keyword evidence="5" id="KW-0597">Phosphoprotein</keyword>
<dbReference type="InterPro" id="IPR020845">
    <property type="entry name" value="AMP-binding_CS"/>
</dbReference>
<dbReference type="PROSITE" id="PS00012">
    <property type="entry name" value="PHOSPHOPANTETHEINE"/>
    <property type="match status" value="1"/>
</dbReference>
<evidence type="ECO:0000256" key="4">
    <source>
        <dbReference type="ARBA" id="ARBA00022450"/>
    </source>
</evidence>
<evidence type="ECO:0000256" key="3">
    <source>
        <dbReference type="ARBA" id="ARBA00012054"/>
    </source>
</evidence>
<comment type="pathway">
    <text evidence="1">Carbohydrate acid metabolism; D-gluconate degradation.</text>
</comment>
<evidence type="ECO:0000256" key="9">
    <source>
        <dbReference type="ARBA" id="ARBA00022840"/>
    </source>
</evidence>
<dbReference type="InterPro" id="IPR051414">
    <property type="entry name" value="Adenylate-forming_Reductase"/>
</dbReference>
<dbReference type="Pfam" id="PF23562">
    <property type="entry name" value="AMP-binding_C_3"/>
    <property type="match status" value="1"/>
</dbReference>
<reference evidence="13" key="1">
    <citation type="submission" date="2022-11" db="EMBL/GenBank/DDBJ databases">
        <authorList>
            <person name="Petersen C."/>
        </authorList>
    </citation>
    <scope>NUCLEOTIDE SEQUENCE</scope>
    <source>
        <strain evidence="13">IBT 30069</strain>
    </source>
</reference>
<dbReference type="InterPro" id="IPR013120">
    <property type="entry name" value="FAR_NAD-bd"/>
</dbReference>
<reference evidence="13" key="2">
    <citation type="journal article" date="2023" name="IMA Fungus">
        <title>Comparative genomic study of the Penicillium genus elucidates a diverse pangenome and 15 lateral gene transfer events.</title>
        <authorList>
            <person name="Petersen C."/>
            <person name="Sorensen T."/>
            <person name="Nielsen M.R."/>
            <person name="Sondergaard T.E."/>
            <person name="Sorensen J.L."/>
            <person name="Fitzpatrick D.A."/>
            <person name="Frisvad J.C."/>
            <person name="Nielsen K.L."/>
        </authorList>
    </citation>
    <scope>NUCLEOTIDE SEQUENCE</scope>
    <source>
        <strain evidence="13">IBT 30069</strain>
    </source>
</reference>
<dbReference type="InterPro" id="IPR006001">
    <property type="entry name" value="Therm_gnt_kin"/>
</dbReference>
<dbReference type="InterPro" id="IPR009081">
    <property type="entry name" value="PP-bd_ACP"/>
</dbReference>
<dbReference type="Proteomes" id="UP001149165">
    <property type="component" value="Unassembled WGS sequence"/>
</dbReference>
<gene>
    <name evidence="13" type="ORF">N7456_004307</name>
</gene>
<keyword evidence="6" id="KW-0808">Transferase</keyword>
<evidence type="ECO:0000313" key="14">
    <source>
        <dbReference type="Proteomes" id="UP001149165"/>
    </source>
</evidence>
<dbReference type="InterPro" id="IPR042099">
    <property type="entry name" value="ANL_N_sf"/>
</dbReference>
<dbReference type="SUPFAM" id="SSF52540">
    <property type="entry name" value="P-loop containing nucleoside triphosphate hydrolases"/>
    <property type="match status" value="1"/>
</dbReference>
<dbReference type="EMBL" id="JAPQKH010000003">
    <property type="protein sequence ID" value="KAJ5107632.1"/>
    <property type="molecule type" value="Genomic_DNA"/>
</dbReference>
<organism evidence="13 14">
    <name type="scientific">Penicillium angulare</name>
    <dbReference type="NCBI Taxonomy" id="116970"/>
    <lineage>
        <taxon>Eukaryota</taxon>
        <taxon>Fungi</taxon>
        <taxon>Dikarya</taxon>
        <taxon>Ascomycota</taxon>
        <taxon>Pezizomycotina</taxon>
        <taxon>Eurotiomycetes</taxon>
        <taxon>Eurotiomycetidae</taxon>
        <taxon>Eurotiales</taxon>
        <taxon>Aspergillaceae</taxon>
        <taxon>Penicillium</taxon>
    </lineage>
</organism>
<dbReference type="Pfam" id="PF00501">
    <property type="entry name" value="AMP-binding"/>
    <property type="match status" value="1"/>
</dbReference>
<evidence type="ECO:0000256" key="6">
    <source>
        <dbReference type="ARBA" id="ARBA00022679"/>
    </source>
</evidence>
<dbReference type="EC" id="2.7.1.12" evidence="3"/>
<dbReference type="InterPro" id="IPR020806">
    <property type="entry name" value="PKS_PP-bd"/>
</dbReference>
<dbReference type="InterPro" id="IPR006162">
    <property type="entry name" value="Ppantetheine_attach_site"/>
</dbReference>
<dbReference type="GO" id="GO:0031177">
    <property type="term" value="F:phosphopantetheine binding"/>
    <property type="evidence" value="ECO:0007669"/>
    <property type="project" value="InterPro"/>
</dbReference>
<name>A0A9W9FY20_9EURO</name>
<feature type="domain" description="Carrier" evidence="12">
    <location>
        <begin position="557"/>
        <end position="638"/>
    </location>
</feature>
<evidence type="ECO:0000256" key="7">
    <source>
        <dbReference type="ARBA" id="ARBA00022741"/>
    </source>
</evidence>
<dbReference type="InterPro" id="IPR000873">
    <property type="entry name" value="AMP-dep_synth/lig_dom"/>
</dbReference>
<dbReference type="InterPro" id="IPR027417">
    <property type="entry name" value="P-loop_NTPase"/>
</dbReference>
<keyword evidence="8" id="KW-0418">Kinase</keyword>
<dbReference type="GO" id="GO:0005524">
    <property type="term" value="F:ATP binding"/>
    <property type="evidence" value="ECO:0007669"/>
    <property type="project" value="UniProtKB-KW"/>
</dbReference>
<dbReference type="SUPFAM" id="SSF47336">
    <property type="entry name" value="ACP-like"/>
    <property type="match status" value="1"/>
</dbReference>
<dbReference type="PANTHER" id="PTHR43439">
    <property type="entry name" value="PHENYLACETATE-COENZYME A LIGASE"/>
    <property type="match status" value="1"/>
</dbReference>
<evidence type="ECO:0000259" key="12">
    <source>
        <dbReference type="PROSITE" id="PS50075"/>
    </source>
</evidence>
<dbReference type="InterPro" id="IPR036736">
    <property type="entry name" value="ACP-like_sf"/>
</dbReference>
<dbReference type="PROSITE" id="PS50075">
    <property type="entry name" value="CARRIER"/>
    <property type="match status" value="1"/>
</dbReference>
<dbReference type="SUPFAM" id="SSF56801">
    <property type="entry name" value="Acetyl-CoA synthetase-like"/>
    <property type="match status" value="1"/>
</dbReference>
<evidence type="ECO:0000256" key="10">
    <source>
        <dbReference type="ARBA" id="ARBA00029835"/>
    </source>
</evidence>
<dbReference type="Gene3D" id="3.40.50.720">
    <property type="entry name" value="NAD(P)-binding Rossmann-like Domain"/>
    <property type="match status" value="1"/>
</dbReference>
<keyword evidence="9" id="KW-0067">ATP-binding</keyword>
<dbReference type="InterPro" id="IPR036291">
    <property type="entry name" value="NAD(P)-bd_dom_sf"/>
</dbReference>
<keyword evidence="4" id="KW-0596">Phosphopantetheine</keyword>
<evidence type="ECO:0000256" key="5">
    <source>
        <dbReference type="ARBA" id="ARBA00022553"/>
    </source>
</evidence>
<evidence type="ECO:0000256" key="11">
    <source>
        <dbReference type="ARBA" id="ARBA00048090"/>
    </source>
</evidence>
<accession>A0A9W9FY20</accession>